<proteinExistence type="predicted"/>
<keyword evidence="1" id="KW-1133">Transmembrane helix</keyword>
<keyword evidence="3" id="KW-1185">Reference proteome</keyword>
<dbReference type="Proteomes" id="UP001327560">
    <property type="component" value="Chromosome 8"/>
</dbReference>
<name>A0AAQ3QPQ8_9LILI</name>
<dbReference type="EMBL" id="CP136897">
    <property type="protein sequence ID" value="WOL16981.1"/>
    <property type="molecule type" value="Genomic_DNA"/>
</dbReference>
<accession>A0AAQ3QPQ8</accession>
<evidence type="ECO:0000256" key="1">
    <source>
        <dbReference type="SAM" id="Phobius"/>
    </source>
</evidence>
<sequence length="195" mass="20595">MLVVRSRYHLSLFLSSPSARLADFLVRRSLALILVVVCGWVGVGESFGANLMVEKGRAGGGGVVVGEEEVAAPRTGAPLRPTITLPPRSSFESLFRGGGRESKVSPRPLTLVPSFFAKDPDSDCSGEEDCRVHGGSGEGGGEVAQWWRTESGGGLVWLGQNRPSSLSISQQQMFTVPPVLSPVLFSSPLVCDSPG</sequence>
<keyword evidence="1" id="KW-0472">Membrane</keyword>
<dbReference type="AlphaFoldDB" id="A0AAQ3QPQ8"/>
<reference evidence="2 3" key="1">
    <citation type="submission" date="2023-10" db="EMBL/GenBank/DDBJ databases">
        <title>Chromosome-scale genome assembly provides insights into flower coloration mechanisms of Canna indica.</title>
        <authorList>
            <person name="Li C."/>
        </authorList>
    </citation>
    <scope>NUCLEOTIDE SEQUENCE [LARGE SCALE GENOMIC DNA]</scope>
    <source>
        <tissue evidence="2">Flower</tissue>
    </source>
</reference>
<protein>
    <submittedName>
        <fullName evidence="2">WRKY transcription factor 4</fullName>
    </submittedName>
</protein>
<organism evidence="2 3">
    <name type="scientific">Canna indica</name>
    <name type="common">Indian-shot</name>
    <dbReference type="NCBI Taxonomy" id="4628"/>
    <lineage>
        <taxon>Eukaryota</taxon>
        <taxon>Viridiplantae</taxon>
        <taxon>Streptophyta</taxon>
        <taxon>Embryophyta</taxon>
        <taxon>Tracheophyta</taxon>
        <taxon>Spermatophyta</taxon>
        <taxon>Magnoliopsida</taxon>
        <taxon>Liliopsida</taxon>
        <taxon>Zingiberales</taxon>
        <taxon>Cannaceae</taxon>
        <taxon>Canna</taxon>
    </lineage>
</organism>
<feature type="transmembrane region" description="Helical" evidence="1">
    <location>
        <begin position="31"/>
        <end position="53"/>
    </location>
</feature>
<keyword evidence="1" id="KW-0812">Transmembrane</keyword>
<evidence type="ECO:0000313" key="2">
    <source>
        <dbReference type="EMBL" id="WOL16981.1"/>
    </source>
</evidence>
<evidence type="ECO:0000313" key="3">
    <source>
        <dbReference type="Proteomes" id="UP001327560"/>
    </source>
</evidence>
<gene>
    <name evidence="2" type="ORF">Cni_G25769</name>
</gene>